<dbReference type="Proteomes" id="UP000299102">
    <property type="component" value="Unassembled WGS sequence"/>
</dbReference>
<proteinExistence type="predicted"/>
<accession>A0A4C1X2U6</accession>
<dbReference type="OrthoDB" id="76364at2759"/>
<sequence>MKYHTLTEYGREVTVSAGPFRSVSESSGGTLPFHRPNPPYIGYTVPSQEAGNALVGPMELRVSMGDGDRLLSDGSPARLALEYAIKRNALFIDNFTCIWTHKVIKSKRRQRATPDLQNKCVFISAGALRGSKTRRTGLGALAEGLPEASLANLEGLK</sequence>
<keyword evidence="2" id="KW-1185">Reference proteome</keyword>
<organism evidence="1 2">
    <name type="scientific">Eumeta variegata</name>
    <name type="common">Bagworm moth</name>
    <name type="synonym">Eumeta japonica</name>
    <dbReference type="NCBI Taxonomy" id="151549"/>
    <lineage>
        <taxon>Eukaryota</taxon>
        <taxon>Metazoa</taxon>
        <taxon>Ecdysozoa</taxon>
        <taxon>Arthropoda</taxon>
        <taxon>Hexapoda</taxon>
        <taxon>Insecta</taxon>
        <taxon>Pterygota</taxon>
        <taxon>Neoptera</taxon>
        <taxon>Endopterygota</taxon>
        <taxon>Lepidoptera</taxon>
        <taxon>Glossata</taxon>
        <taxon>Ditrysia</taxon>
        <taxon>Tineoidea</taxon>
        <taxon>Psychidae</taxon>
        <taxon>Oiketicinae</taxon>
        <taxon>Eumeta</taxon>
    </lineage>
</organism>
<evidence type="ECO:0000313" key="2">
    <source>
        <dbReference type="Proteomes" id="UP000299102"/>
    </source>
</evidence>
<dbReference type="EMBL" id="BGZK01000698">
    <property type="protein sequence ID" value="GBP56679.1"/>
    <property type="molecule type" value="Genomic_DNA"/>
</dbReference>
<evidence type="ECO:0000313" key="1">
    <source>
        <dbReference type="EMBL" id="GBP56679.1"/>
    </source>
</evidence>
<protein>
    <submittedName>
        <fullName evidence="1">Uncharacterized protein</fullName>
    </submittedName>
</protein>
<reference evidence="1 2" key="1">
    <citation type="journal article" date="2019" name="Commun. Biol.">
        <title>The bagworm genome reveals a unique fibroin gene that provides high tensile strength.</title>
        <authorList>
            <person name="Kono N."/>
            <person name="Nakamura H."/>
            <person name="Ohtoshi R."/>
            <person name="Tomita M."/>
            <person name="Numata K."/>
            <person name="Arakawa K."/>
        </authorList>
    </citation>
    <scope>NUCLEOTIDE SEQUENCE [LARGE SCALE GENOMIC DNA]</scope>
</reference>
<dbReference type="AlphaFoldDB" id="A0A4C1X2U6"/>
<comment type="caution">
    <text evidence="1">The sequence shown here is derived from an EMBL/GenBank/DDBJ whole genome shotgun (WGS) entry which is preliminary data.</text>
</comment>
<gene>
    <name evidence="1" type="ORF">EVAR_12358_1</name>
</gene>
<name>A0A4C1X2U6_EUMVA</name>